<evidence type="ECO:0000256" key="2">
    <source>
        <dbReference type="ARBA" id="ARBA00006679"/>
    </source>
</evidence>
<dbReference type="InterPro" id="IPR032808">
    <property type="entry name" value="DoxX"/>
</dbReference>
<evidence type="ECO:0000256" key="6">
    <source>
        <dbReference type="ARBA" id="ARBA00023136"/>
    </source>
</evidence>
<dbReference type="InterPro" id="IPR051907">
    <property type="entry name" value="DoxX-like_oxidoreductase"/>
</dbReference>
<proteinExistence type="inferred from homology"/>
<dbReference type="Pfam" id="PF07681">
    <property type="entry name" value="DoxX"/>
    <property type="match status" value="1"/>
</dbReference>
<keyword evidence="3" id="KW-1003">Cell membrane</keyword>
<dbReference type="PANTHER" id="PTHR33452">
    <property type="entry name" value="OXIDOREDUCTASE CATD-RELATED"/>
    <property type="match status" value="1"/>
</dbReference>
<evidence type="ECO:0000256" key="1">
    <source>
        <dbReference type="ARBA" id="ARBA00004651"/>
    </source>
</evidence>
<dbReference type="EMBL" id="AUBJ02000001">
    <property type="protein sequence ID" value="MCP2333681.1"/>
    <property type="molecule type" value="Genomic_DNA"/>
</dbReference>
<keyword evidence="6 7" id="KW-0472">Membrane</keyword>
<evidence type="ECO:0000313" key="9">
    <source>
        <dbReference type="Proteomes" id="UP000791080"/>
    </source>
</evidence>
<evidence type="ECO:0000313" key="8">
    <source>
        <dbReference type="EMBL" id="MCP2333681.1"/>
    </source>
</evidence>
<evidence type="ECO:0000256" key="4">
    <source>
        <dbReference type="ARBA" id="ARBA00022692"/>
    </source>
</evidence>
<keyword evidence="4 7" id="KW-0812">Transmembrane</keyword>
<evidence type="ECO:0000256" key="7">
    <source>
        <dbReference type="SAM" id="Phobius"/>
    </source>
</evidence>
<gene>
    <name evidence="8" type="ORF">G443_003951</name>
</gene>
<feature type="transmembrane region" description="Helical" evidence="7">
    <location>
        <begin position="63"/>
        <end position="89"/>
    </location>
</feature>
<comment type="subcellular location">
    <subcellularLocation>
        <location evidence="1">Cell membrane</location>
        <topology evidence="1">Multi-pass membrane protein</topology>
    </subcellularLocation>
</comment>
<evidence type="ECO:0000256" key="5">
    <source>
        <dbReference type="ARBA" id="ARBA00022989"/>
    </source>
</evidence>
<dbReference type="Proteomes" id="UP000791080">
    <property type="component" value="Unassembled WGS sequence"/>
</dbReference>
<dbReference type="RefSeq" id="WP_026419334.1">
    <property type="nucleotide sequence ID" value="NZ_AUBJ02000001.1"/>
</dbReference>
<feature type="transmembrane region" description="Helical" evidence="7">
    <location>
        <begin position="101"/>
        <end position="124"/>
    </location>
</feature>
<accession>A0ABT1JMD1</accession>
<reference evidence="8 9" key="1">
    <citation type="submission" date="2022-06" db="EMBL/GenBank/DDBJ databases">
        <title>Genomic Encyclopedia of Type Strains, Phase I: the one thousand microbial genomes (KMG-I) project.</title>
        <authorList>
            <person name="Kyrpides N."/>
        </authorList>
    </citation>
    <scope>NUCLEOTIDE SEQUENCE [LARGE SCALE GENOMIC DNA]</scope>
    <source>
        <strain evidence="8 9">DSM 43889</strain>
    </source>
</reference>
<organism evidence="8 9">
    <name type="scientific">Actinoalloteichus caeruleus DSM 43889</name>
    <dbReference type="NCBI Taxonomy" id="1120930"/>
    <lineage>
        <taxon>Bacteria</taxon>
        <taxon>Bacillati</taxon>
        <taxon>Actinomycetota</taxon>
        <taxon>Actinomycetes</taxon>
        <taxon>Pseudonocardiales</taxon>
        <taxon>Pseudonocardiaceae</taxon>
        <taxon>Actinoalloteichus</taxon>
        <taxon>Actinoalloteichus cyanogriseus</taxon>
    </lineage>
</organism>
<dbReference type="PANTHER" id="PTHR33452:SF1">
    <property type="entry name" value="INNER MEMBRANE PROTEIN YPHA-RELATED"/>
    <property type="match status" value="1"/>
</dbReference>
<comment type="caution">
    <text evidence="8">The sequence shown here is derived from an EMBL/GenBank/DDBJ whole genome shotgun (WGS) entry which is preliminary data.</text>
</comment>
<evidence type="ECO:0000256" key="3">
    <source>
        <dbReference type="ARBA" id="ARBA00022475"/>
    </source>
</evidence>
<protein>
    <submittedName>
        <fullName evidence="8">Oxidoreductase</fullName>
    </submittedName>
</protein>
<name>A0ABT1JMD1_ACTCY</name>
<sequence length="152" mass="15048">MSMIKDITLLVARLAIGLAFVAHGWDKFSNGIGNVATGFDAMGVPLPEVSAWVTAVGELVGGAALVLGVGLPVAGVVLAALMAGAAFFVHIGNGFFASEGGVELVLVLGTAALALGFNGGSYAVDRLLFRGTPPVAAAGTSGQPKPTAEVNA</sequence>
<keyword evidence="5 7" id="KW-1133">Transmembrane helix</keyword>
<comment type="similarity">
    <text evidence="2">Belongs to the DoxX family.</text>
</comment>
<keyword evidence="9" id="KW-1185">Reference proteome</keyword>